<dbReference type="PANTHER" id="PTHR28008">
    <property type="entry name" value="DOMAIN PROTEIN, PUTATIVE (AFU_ORTHOLOGUE AFUA_3G10980)-RELATED"/>
    <property type="match status" value="1"/>
</dbReference>
<dbReference type="AlphaFoldDB" id="A0A4Q0PDU4"/>
<evidence type="ECO:0000259" key="2">
    <source>
        <dbReference type="Pfam" id="PF04892"/>
    </source>
</evidence>
<sequence>MPIPHVSNAPKDSDKLVHLLAYLFFTIIWFLGFYLSNKKQIYSRSLIKSVVLGVFYGILIEVIQGVATVSRSADFKDFIANCIGILTGVILIISMKSLFLRLKSKF</sequence>
<dbReference type="InterPro" id="IPR006976">
    <property type="entry name" value="VanZ-like"/>
</dbReference>
<keyword evidence="4" id="KW-1185">Reference proteome</keyword>
<dbReference type="Pfam" id="PF04892">
    <property type="entry name" value="VanZ"/>
    <property type="match status" value="1"/>
</dbReference>
<keyword evidence="1" id="KW-0812">Transmembrane</keyword>
<evidence type="ECO:0000313" key="3">
    <source>
        <dbReference type="EMBL" id="RXG24668.1"/>
    </source>
</evidence>
<accession>A0A4Q0PDU4</accession>
<feature type="transmembrane region" description="Helical" evidence="1">
    <location>
        <begin position="78"/>
        <end position="99"/>
    </location>
</feature>
<proteinExistence type="predicted"/>
<dbReference type="RefSeq" id="WP_164916282.1">
    <property type="nucleotide sequence ID" value="NZ_QOVM01000001.1"/>
</dbReference>
<comment type="caution">
    <text evidence="3">The sequence shown here is derived from an EMBL/GenBank/DDBJ whole genome shotgun (WGS) entry which is preliminary data.</text>
</comment>
<protein>
    <submittedName>
        <fullName evidence="3">VanZ like protein</fullName>
    </submittedName>
</protein>
<gene>
    <name evidence="3" type="ORF">DSM00_460</name>
</gene>
<feature type="transmembrane region" description="Helical" evidence="1">
    <location>
        <begin position="16"/>
        <end position="34"/>
    </location>
</feature>
<dbReference type="EMBL" id="QOVM01000001">
    <property type="protein sequence ID" value="RXG24668.1"/>
    <property type="molecule type" value="Genomic_DNA"/>
</dbReference>
<feature type="domain" description="VanZ-like" evidence="2">
    <location>
        <begin position="23"/>
        <end position="93"/>
    </location>
</feature>
<evidence type="ECO:0000313" key="4">
    <source>
        <dbReference type="Proteomes" id="UP000289238"/>
    </source>
</evidence>
<dbReference type="PANTHER" id="PTHR28008:SF1">
    <property type="entry name" value="DOMAIN PROTEIN, PUTATIVE (AFU_ORTHOLOGUE AFUA_3G10980)-RELATED"/>
    <property type="match status" value="1"/>
</dbReference>
<name>A0A4Q0PDU4_9FLAO</name>
<organism evidence="3 4">
    <name type="scientific">Leeuwenhoekiella aequorea</name>
    <dbReference type="NCBI Taxonomy" id="283736"/>
    <lineage>
        <taxon>Bacteria</taxon>
        <taxon>Pseudomonadati</taxon>
        <taxon>Bacteroidota</taxon>
        <taxon>Flavobacteriia</taxon>
        <taxon>Flavobacteriales</taxon>
        <taxon>Flavobacteriaceae</taxon>
        <taxon>Leeuwenhoekiella</taxon>
    </lineage>
</organism>
<evidence type="ECO:0000256" key="1">
    <source>
        <dbReference type="SAM" id="Phobius"/>
    </source>
</evidence>
<dbReference type="Proteomes" id="UP000289238">
    <property type="component" value="Unassembled WGS sequence"/>
</dbReference>
<dbReference type="NCBIfam" id="NF037970">
    <property type="entry name" value="vanZ_1"/>
    <property type="match status" value="1"/>
</dbReference>
<feature type="transmembrane region" description="Helical" evidence="1">
    <location>
        <begin position="46"/>
        <end position="66"/>
    </location>
</feature>
<keyword evidence="1" id="KW-0472">Membrane</keyword>
<keyword evidence="1" id="KW-1133">Transmembrane helix</keyword>
<reference evidence="3 4" key="1">
    <citation type="submission" date="2018-07" db="EMBL/GenBank/DDBJ databases">
        <title>Leeuwenhoekiella genomics.</title>
        <authorList>
            <person name="Tahon G."/>
            <person name="Willems A."/>
        </authorList>
    </citation>
    <scope>NUCLEOTIDE SEQUENCE [LARGE SCALE GENOMIC DNA]</scope>
    <source>
        <strain evidence="3 4">LMG 22550</strain>
    </source>
</reference>